<dbReference type="AlphaFoldDB" id="A0A1I3LKA6"/>
<feature type="compositionally biased region" description="Basic and acidic residues" evidence="1">
    <location>
        <begin position="69"/>
        <end position="83"/>
    </location>
</feature>
<feature type="region of interest" description="Disordered" evidence="1">
    <location>
        <begin position="69"/>
        <end position="88"/>
    </location>
</feature>
<proteinExistence type="predicted"/>
<keyword evidence="3" id="KW-1185">Reference proteome</keyword>
<dbReference type="EMBL" id="FOQH01000010">
    <property type="protein sequence ID" value="SFI85117.1"/>
    <property type="molecule type" value="Genomic_DNA"/>
</dbReference>
<dbReference type="STRING" id="1114924.SAMN05216258_11069"/>
<accession>A0A1I3LKA6</accession>
<evidence type="ECO:0000256" key="1">
    <source>
        <dbReference type="SAM" id="MobiDB-lite"/>
    </source>
</evidence>
<evidence type="ECO:0000313" key="3">
    <source>
        <dbReference type="Proteomes" id="UP000199377"/>
    </source>
</evidence>
<reference evidence="2 3" key="1">
    <citation type="submission" date="2016-10" db="EMBL/GenBank/DDBJ databases">
        <authorList>
            <person name="de Groot N.N."/>
        </authorList>
    </citation>
    <scope>NUCLEOTIDE SEQUENCE [LARGE SCALE GENOMIC DNA]</scope>
    <source>
        <strain evidence="2 3">CGMCC 1.11030</strain>
    </source>
</reference>
<sequence length="150" mass="16240">MMALPYASSTAGQAREKEIRDTLRSVGASAVGFMVDDDADQIVAQFRLHGREITIPINVGAYEAAWLRENPRGSRSRTSEKDHKAKARAQAERASWAILADWIKATVAMMAAGFVDADTAFLPHVRTPSGARVIEALADKNGPKLLPPPT</sequence>
<name>A0A1I3LKA6_9RHOB</name>
<protein>
    <submittedName>
        <fullName evidence="2">Uncharacterized protein</fullName>
    </submittedName>
</protein>
<organism evidence="2 3">
    <name type="scientific">Albimonas pacifica</name>
    <dbReference type="NCBI Taxonomy" id="1114924"/>
    <lineage>
        <taxon>Bacteria</taxon>
        <taxon>Pseudomonadati</taxon>
        <taxon>Pseudomonadota</taxon>
        <taxon>Alphaproteobacteria</taxon>
        <taxon>Rhodobacterales</taxon>
        <taxon>Paracoccaceae</taxon>
        <taxon>Albimonas</taxon>
    </lineage>
</organism>
<gene>
    <name evidence="2" type="ORF">SAMN05216258_11069</name>
</gene>
<dbReference type="Proteomes" id="UP000199377">
    <property type="component" value="Unassembled WGS sequence"/>
</dbReference>
<evidence type="ECO:0000313" key="2">
    <source>
        <dbReference type="EMBL" id="SFI85117.1"/>
    </source>
</evidence>